<dbReference type="GO" id="GO:0043165">
    <property type="term" value="P:Gram-negative-bacterium-type cell outer membrane assembly"/>
    <property type="evidence" value="ECO:0007669"/>
    <property type="project" value="UniProtKB-UniRule"/>
</dbReference>
<feature type="signal peptide" evidence="4">
    <location>
        <begin position="1"/>
        <end position="23"/>
    </location>
</feature>
<comment type="subcellular location">
    <subcellularLocation>
        <location evidence="4">Periplasm</location>
    </subcellularLocation>
</comment>
<evidence type="ECO:0000256" key="1">
    <source>
        <dbReference type="ARBA" id="ARBA00022448"/>
    </source>
</evidence>
<comment type="function">
    <text evidence="4">Involved in the assembly of lipopolysaccharide (LPS). Required for the translocation of LPS from the inner membrane to the outer membrane. May form a bridge between the inner membrane and the outer membrane, via interactions with LptC and LptD, thereby facilitating LPS transfer across the periplasm.</text>
</comment>
<dbReference type="GO" id="GO:0030288">
    <property type="term" value="C:outer membrane-bounded periplasmic space"/>
    <property type="evidence" value="ECO:0007669"/>
    <property type="project" value="TreeGrafter"/>
</dbReference>
<keyword evidence="8" id="KW-1185">Reference proteome</keyword>
<dbReference type="Proteomes" id="UP001147830">
    <property type="component" value="Unassembled WGS sequence"/>
</dbReference>
<dbReference type="InterPro" id="IPR052037">
    <property type="entry name" value="LPS_export_LptA"/>
</dbReference>
<dbReference type="InterPro" id="IPR005653">
    <property type="entry name" value="OstA-like_N"/>
</dbReference>
<keyword evidence="2 4" id="KW-0732">Signal</keyword>
<protein>
    <recommendedName>
        <fullName evidence="4">Lipopolysaccharide export system protein LptA</fullName>
    </recommendedName>
</protein>
<evidence type="ECO:0000256" key="2">
    <source>
        <dbReference type="ARBA" id="ARBA00022729"/>
    </source>
</evidence>
<keyword evidence="3 4" id="KW-0574">Periplasm</keyword>
<comment type="similarity">
    <text evidence="4">Belongs to the LptA family.</text>
</comment>
<feature type="chain" id="PRO_5041027395" description="Lipopolysaccharide export system protein LptA" evidence="4">
    <location>
        <begin position="24"/>
        <end position="209"/>
    </location>
</feature>
<reference evidence="7" key="2">
    <citation type="submission" date="2022-08" db="EMBL/GenBank/DDBJ databases">
        <authorList>
            <person name="Dong C."/>
        </authorList>
    </citation>
    <scope>NUCLEOTIDE SEQUENCE</scope>
    <source>
        <strain evidence="7">59MF3M-4</strain>
    </source>
</reference>
<sequence precursor="true">MFRNNHRLLASLFLLCSVPVAQALPDDWQQEMTILSERAELDRKAGVVIYEGNVVLTQGTLRIESDRLLIIRTNDTLEEAVAEGSTDNPARYQQQVNAGKPLTKAHGTRIHYFAQQREIKVQGNAQLQQDGNQFSGENILYDMTKETVTASGGTNTTGQPAGDGEKQRIKVVIQPQAPAQESQPPATGNAANNGTDNSTFNDTPAQEQP</sequence>
<evidence type="ECO:0000313" key="7">
    <source>
        <dbReference type="EMBL" id="MCT7360298.1"/>
    </source>
</evidence>
<comment type="subunit">
    <text evidence="4">Component of the lipopolysaccharide transport and assembly complex.</text>
</comment>
<accession>A0A9X2WH58</accession>
<name>A0A9X2WH58_9GAMM</name>
<dbReference type="GO" id="GO:0001530">
    <property type="term" value="F:lipopolysaccharide binding"/>
    <property type="evidence" value="ECO:0007669"/>
    <property type="project" value="InterPro"/>
</dbReference>
<dbReference type="NCBIfam" id="TIGR03002">
    <property type="entry name" value="outer_YhbN_LptA"/>
    <property type="match status" value="1"/>
</dbReference>
<feature type="domain" description="Organic solvent tolerance-like N-terminal" evidence="6">
    <location>
        <begin position="34"/>
        <end position="146"/>
    </location>
</feature>
<proteinExistence type="inferred from homology"/>
<dbReference type="HAMAP" id="MF_01914">
    <property type="entry name" value="LPS_assembly_LptA"/>
    <property type="match status" value="1"/>
</dbReference>
<evidence type="ECO:0000313" key="8">
    <source>
        <dbReference type="Proteomes" id="UP001147830"/>
    </source>
</evidence>
<dbReference type="GO" id="GO:0015920">
    <property type="term" value="P:lipopolysaccharide transport"/>
    <property type="evidence" value="ECO:0007669"/>
    <property type="project" value="UniProtKB-UniRule"/>
</dbReference>
<dbReference type="Gene3D" id="2.60.450.10">
    <property type="entry name" value="Lipopolysaccharide (LPS) transport protein A like domain"/>
    <property type="match status" value="1"/>
</dbReference>
<comment type="caution">
    <text evidence="7">The sequence shown here is derived from an EMBL/GenBank/DDBJ whole genome shotgun (WGS) entry which is preliminary data.</text>
</comment>
<dbReference type="GO" id="GO:0009279">
    <property type="term" value="C:cell outer membrane"/>
    <property type="evidence" value="ECO:0007669"/>
    <property type="project" value="TreeGrafter"/>
</dbReference>
<dbReference type="RefSeq" id="WP_260977137.1">
    <property type="nucleotide sequence ID" value="NZ_JAOANI010000028.1"/>
</dbReference>
<keyword evidence="1 4" id="KW-0813">Transport</keyword>
<dbReference type="Pfam" id="PF03968">
    <property type="entry name" value="LptD_N"/>
    <property type="match status" value="1"/>
</dbReference>
<dbReference type="EMBL" id="JAOANI010000028">
    <property type="protein sequence ID" value="MCT7360298.1"/>
    <property type="molecule type" value="Genomic_DNA"/>
</dbReference>
<organism evidence="7 8">
    <name type="scientific">Thalassolituus pacificus</name>
    <dbReference type="NCBI Taxonomy" id="2975440"/>
    <lineage>
        <taxon>Bacteria</taxon>
        <taxon>Pseudomonadati</taxon>
        <taxon>Pseudomonadota</taxon>
        <taxon>Gammaproteobacteria</taxon>
        <taxon>Oceanospirillales</taxon>
        <taxon>Oceanospirillaceae</taxon>
        <taxon>Thalassolituus</taxon>
    </lineage>
</organism>
<dbReference type="GO" id="GO:0017089">
    <property type="term" value="F:glycolipid transfer activity"/>
    <property type="evidence" value="ECO:0007669"/>
    <property type="project" value="TreeGrafter"/>
</dbReference>
<evidence type="ECO:0000256" key="5">
    <source>
        <dbReference type="SAM" id="MobiDB-lite"/>
    </source>
</evidence>
<feature type="region of interest" description="Disordered" evidence="5">
    <location>
        <begin position="150"/>
        <end position="209"/>
    </location>
</feature>
<evidence type="ECO:0000256" key="4">
    <source>
        <dbReference type="HAMAP-Rule" id="MF_01914"/>
    </source>
</evidence>
<dbReference type="InterPro" id="IPR014340">
    <property type="entry name" value="LptA"/>
</dbReference>
<feature type="compositionally biased region" description="Low complexity" evidence="5">
    <location>
        <begin position="174"/>
        <end position="195"/>
    </location>
</feature>
<feature type="compositionally biased region" description="Polar residues" evidence="5">
    <location>
        <begin position="196"/>
        <end position="209"/>
    </location>
</feature>
<feature type="compositionally biased region" description="Polar residues" evidence="5">
    <location>
        <begin position="150"/>
        <end position="159"/>
    </location>
</feature>
<gene>
    <name evidence="4 7" type="primary">lptA</name>
    <name evidence="7" type="ORF">NYR02_14850</name>
</gene>
<dbReference type="PANTHER" id="PTHR36504">
    <property type="entry name" value="LIPOPOLYSACCHARIDE EXPORT SYSTEM PROTEIN LPTA"/>
    <property type="match status" value="1"/>
</dbReference>
<evidence type="ECO:0000256" key="3">
    <source>
        <dbReference type="ARBA" id="ARBA00022764"/>
    </source>
</evidence>
<dbReference type="AlphaFoldDB" id="A0A9X2WH58"/>
<dbReference type="PANTHER" id="PTHR36504:SF1">
    <property type="entry name" value="LIPOPOLYSACCHARIDE EXPORT SYSTEM PROTEIN LPTA"/>
    <property type="match status" value="1"/>
</dbReference>
<evidence type="ECO:0000259" key="6">
    <source>
        <dbReference type="Pfam" id="PF03968"/>
    </source>
</evidence>
<reference evidence="7" key="1">
    <citation type="journal article" date="2022" name="Front. Microbiol.">
        <title>Genome-based taxonomic rearrangement of Oceanobacter-related bacteria including the description of Thalassolituus hydrocarbonoclasticus sp. nov. and Thalassolituus pacificus sp. nov. and emended description of the genus Thalassolituus.</title>
        <authorList>
            <person name="Dong C."/>
            <person name="Wei L."/>
            <person name="Wang J."/>
            <person name="Lai Q."/>
            <person name="Huang Z."/>
            <person name="Shao Z."/>
        </authorList>
    </citation>
    <scope>NUCLEOTIDE SEQUENCE</scope>
    <source>
        <strain evidence="7">59MF3M-4</strain>
    </source>
</reference>